<feature type="signal peptide" evidence="2">
    <location>
        <begin position="1"/>
        <end position="21"/>
    </location>
</feature>
<dbReference type="AlphaFoldDB" id="A0A6B0VER5"/>
<feature type="chain" id="PRO_5025692399" description="Secreted protein" evidence="2">
    <location>
        <begin position="22"/>
        <end position="724"/>
    </location>
</feature>
<evidence type="ECO:0008006" key="4">
    <source>
        <dbReference type="Google" id="ProtNLM"/>
    </source>
</evidence>
<evidence type="ECO:0000313" key="3">
    <source>
        <dbReference type="EMBL" id="MXV00503.1"/>
    </source>
</evidence>
<keyword evidence="2" id="KW-0732">Signal</keyword>
<evidence type="ECO:0000256" key="2">
    <source>
        <dbReference type="SAM" id="SignalP"/>
    </source>
</evidence>
<feature type="transmembrane region" description="Helical" evidence="1">
    <location>
        <begin position="160"/>
        <end position="179"/>
    </location>
</feature>
<keyword evidence="1" id="KW-1133">Transmembrane helix</keyword>
<accession>A0A6B0VER5</accession>
<protein>
    <recommendedName>
        <fullName evidence="4">Secreted protein</fullName>
    </recommendedName>
</protein>
<organism evidence="3">
    <name type="scientific">Ixodes ricinus</name>
    <name type="common">Common tick</name>
    <name type="synonym">Acarus ricinus</name>
    <dbReference type="NCBI Taxonomy" id="34613"/>
    <lineage>
        <taxon>Eukaryota</taxon>
        <taxon>Metazoa</taxon>
        <taxon>Ecdysozoa</taxon>
        <taxon>Arthropoda</taxon>
        <taxon>Chelicerata</taxon>
        <taxon>Arachnida</taxon>
        <taxon>Acari</taxon>
        <taxon>Parasitiformes</taxon>
        <taxon>Ixodida</taxon>
        <taxon>Ixodoidea</taxon>
        <taxon>Ixodidae</taxon>
        <taxon>Ixodinae</taxon>
        <taxon>Ixodes</taxon>
    </lineage>
</organism>
<keyword evidence="1" id="KW-0472">Membrane</keyword>
<dbReference type="EMBL" id="GIFC01018419">
    <property type="protein sequence ID" value="MXV00503.1"/>
    <property type="molecule type" value="Transcribed_RNA"/>
</dbReference>
<sequence length="724" mass="77249">MLGRRRLCLLVLLFDLFVAAASRTLDELLALERAPAARFARRARLLGRRLRGFLSLLLGALGVILATGLLALPRSLLLFLFPTLSLLLVPAAPCLLAARRVVGGHGFLVFCGSLGGGLLPFAPVGDCLPEFPGPLGDVRDAEARVVALDLLPVLGQPQEVGAGCPLGLVLVPLLLGLAAPGRAHPGLPDRLGALALLLLLGLLFPVTPCLLLAALLAVGAVRHVAVKLLGHLAARLAGVEGLVRRLVRVALIALPALVLDAGQVRIRGVLSVRVHQVVVVVVGLLLGGIPQAAAVLDAQLLVADVVEQPAILLLLDAAEGVHQPALGLHLEVEGAGAAAAAGEVDAGDLVEAQVHGRLVDVDEAALERVQEPIARPVRAGDAVGAPVAREVARHGDLALDDRLHDSADHLEGGTRHVLLDLVLELVADVFLGHGELDARLLLLVEEQDEEVVARLALLDRGVQAEHKEHLPRVLVRQQEETQHRRERDLVVERLSVELDEGREDLDVVATARREALELLEGDHGLAGRLDDVGLGQDVVPERLDRIRVRVGVRGHVEAELHERHGGVVVLVELERHLVLGRGTVRHVSQRDFVRGALAVDVERQHAAFEARRAPIPTFEAQVAGAQRHLEVVLEELGEPVLLVVLEAAEAVHGAVLHHDSEPVAGAQPLPVDAFDVGALHLLYLAGLAVFEHDRLVGHLETARCHGAAVFFEHVRILEEIHDVF</sequence>
<name>A0A6B0VER5_IXORI</name>
<feature type="transmembrane region" description="Helical" evidence="1">
    <location>
        <begin position="191"/>
        <end position="222"/>
    </location>
</feature>
<feature type="transmembrane region" description="Helical" evidence="1">
    <location>
        <begin position="79"/>
        <end position="98"/>
    </location>
</feature>
<keyword evidence="1" id="KW-0812">Transmembrane</keyword>
<feature type="transmembrane region" description="Helical" evidence="1">
    <location>
        <begin position="52"/>
        <end position="72"/>
    </location>
</feature>
<proteinExistence type="predicted"/>
<evidence type="ECO:0000256" key="1">
    <source>
        <dbReference type="SAM" id="Phobius"/>
    </source>
</evidence>
<reference evidence="3" key="1">
    <citation type="submission" date="2019-12" db="EMBL/GenBank/DDBJ databases">
        <title>An insight into the sialome of adult female Ixodes ricinus ticks feeding for 6 days.</title>
        <authorList>
            <person name="Perner J."/>
            <person name="Ribeiro J.M.C."/>
        </authorList>
    </citation>
    <scope>NUCLEOTIDE SEQUENCE</scope>
    <source>
        <strain evidence="3">Semi-engorged</strain>
        <tissue evidence="3">Salivary glands</tissue>
    </source>
</reference>